<dbReference type="RefSeq" id="WP_238196396.1">
    <property type="nucleotide sequence ID" value="NZ_BPQZ01000010.1"/>
</dbReference>
<comment type="caution">
    <text evidence="1">The sequence shown here is derived from an EMBL/GenBank/DDBJ whole genome shotgun (WGS) entry which is preliminary data.</text>
</comment>
<name>A0AA37TAX9_9HYPH</name>
<reference evidence="2" key="1">
    <citation type="journal article" date="2019" name="Int. J. Syst. Evol. Microbiol.">
        <title>The Global Catalogue of Microorganisms (GCM) 10K type strain sequencing project: providing services to taxonomists for standard genome sequencing and annotation.</title>
        <authorList>
            <consortium name="The Broad Institute Genomics Platform"/>
            <consortium name="The Broad Institute Genome Sequencing Center for Infectious Disease"/>
            <person name="Wu L."/>
            <person name="Ma J."/>
        </authorList>
    </citation>
    <scope>NUCLEOTIDE SEQUENCE [LARGE SCALE GENOMIC DNA]</scope>
    <source>
        <strain evidence="2">NBRC 103632</strain>
    </source>
</reference>
<sequence length="94" mass="10140">MREAQRIVDAIATLKRALARAGIDAPFAIEFDESAAGSRLAAIITRDLPIEVIISRQTGLAPELSGRREQAEINGVKVRWPGRPAQPRPALAGE</sequence>
<protein>
    <submittedName>
        <fullName evidence="1">Uncharacterized protein</fullName>
    </submittedName>
</protein>
<evidence type="ECO:0000313" key="2">
    <source>
        <dbReference type="Proteomes" id="UP001157440"/>
    </source>
</evidence>
<dbReference type="AlphaFoldDB" id="A0AA37TAX9"/>
<evidence type="ECO:0000313" key="1">
    <source>
        <dbReference type="EMBL" id="GLS70169.1"/>
    </source>
</evidence>
<organism evidence="1 2">
    <name type="scientific">Methylobacterium tardum</name>
    <dbReference type="NCBI Taxonomy" id="374432"/>
    <lineage>
        <taxon>Bacteria</taxon>
        <taxon>Pseudomonadati</taxon>
        <taxon>Pseudomonadota</taxon>
        <taxon>Alphaproteobacteria</taxon>
        <taxon>Hyphomicrobiales</taxon>
        <taxon>Methylobacteriaceae</taxon>
        <taxon>Methylobacterium</taxon>
    </lineage>
</organism>
<dbReference type="EMBL" id="BSPL01000013">
    <property type="protein sequence ID" value="GLS70169.1"/>
    <property type="molecule type" value="Genomic_DNA"/>
</dbReference>
<dbReference type="Proteomes" id="UP001157440">
    <property type="component" value="Unassembled WGS sequence"/>
</dbReference>
<accession>A0AA37TAX9</accession>
<keyword evidence="2" id="KW-1185">Reference proteome</keyword>
<gene>
    <name evidence="1" type="ORF">GCM10007890_21820</name>
</gene>
<proteinExistence type="predicted"/>